<dbReference type="PIRSF" id="PIRSF038471">
    <property type="entry name" value="MreC"/>
    <property type="match status" value="1"/>
</dbReference>
<dbReference type="InterPro" id="IPR007221">
    <property type="entry name" value="MreC"/>
</dbReference>
<protein>
    <recommendedName>
        <fullName evidence="2 5">Cell shape-determining protein MreC</fullName>
    </recommendedName>
    <alternativeName>
        <fullName evidence="4 5">Cell shape protein MreC</fullName>
    </alternativeName>
</protein>
<dbReference type="PANTHER" id="PTHR34138:SF1">
    <property type="entry name" value="CELL SHAPE-DETERMINING PROTEIN MREC"/>
    <property type="match status" value="1"/>
</dbReference>
<dbReference type="GO" id="GO:0008360">
    <property type="term" value="P:regulation of cell shape"/>
    <property type="evidence" value="ECO:0007669"/>
    <property type="project" value="UniProtKB-KW"/>
</dbReference>
<evidence type="ECO:0000256" key="5">
    <source>
        <dbReference type="PIRNR" id="PIRNR038471"/>
    </source>
</evidence>
<reference evidence="8" key="1">
    <citation type="submission" date="2020-02" db="EMBL/GenBank/DDBJ databases">
        <authorList>
            <person name="Meier V. D."/>
        </authorList>
    </citation>
    <scope>NUCLEOTIDE SEQUENCE</scope>
    <source>
        <strain evidence="8">AVDCRST_MAG49</strain>
    </source>
</reference>
<feature type="coiled-coil region" evidence="6">
    <location>
        <begin position="67"/>
        <end position="104"/>
    </location>
</feature>
<keyword evidence="6" id="KW-0175">Coiled coil</keyword>
<accession>A0A6J4U2R3</accession>
<sequence>MITLSARQTCLLVAVFVLTSGTLIGLDSRHALDPVQAGLHGLVDPVTGAFDRLADGPGGGSSVAEELARVTAERDALRAENIALQDAEKVNEQLREQLGIEEKYPDHEVLAAGVVNPDPSNTRKFLVIDKGADDGVRMGMAVVDPNHYVGQVTEVEPTTARVTLLVDRSQTVAARLLDGGDGVLVGMWQEGGRAELRDVPIDAAPQPGAEVLTADGGAQSVGIPGRLPIGVVGEGVVLDEQSDTLVVPVVPYCQFDDLKVVTVILGPAPPAGGAVETPVAGQ</sequence>
<dbReference type="GO" id="GO:0005886">
    <property type="term" value="C:plasma membrane"/>
    <property type="evidence" value="ECO:0007669"/>
    <property type="project" value="TreeGrafter"/>
</dbReference>
<evidence type="ECO:0000256" key="4">
    <source>
        <dbReference type="ARBA" id="ARBA00032089"/>
    </source>
</evidence>
<comment type="similarity">
    <text evidence="1 5">Belongs to the MreC family.</text>
</comment>
<keyword evidence="3 5" id="KW-0133">Cell shape</keyword>
<organism evidence="8">
    <name type="scientific">uncultured Thermomicrobiales bacterium</name>
    <dbReference type="NCBI Taxonomy" id="1645740"/>
    <lineage>
        <taxon>Bacteria</taxon>
        <taxon>Pseudomonadati</taxon>
        <taxon>Thermomicrobiota</taxon>
        <taxon>Thermomicrobia</taxon>
        <taxon>Thermomicrobiales</taxon>
        <taxon>environmental samples</taxon>
    </lineage>
</organism>
<gene>
    <name evidence="8" type="ORF">AVDCRST_MAG49-293</name>
</gene>
<dbReference type="InterPro" id="IPR055342">
    <property type="entry name" value="MreC_beta-barrel_core"/>
</dbReference>
<evidence type="ECO:0000256" key="2">
    <source>
        <dbReference type="ARBA" id="ARBA00013855"/>
    </source>
</evidence>
<dbReference type="AlphaFoldDB" id="A0A6J4U2R3"/>
<dbReference type="Gene3D" id="2.40.10.350">
    <property type="entry name" value="Rod shape-determining protein MreC, domain 2"/>
    <property type="match status" value="1"/>
</dbReference>
<evidence type="ECO:0000256" key="1">
    <source>
        <dbReference type="ARBA" id="ARBA00009369"/>
    </source>
</evidence>
<evidence type="ECO:0000256" key="6">
    <source>
        <dbReference type="SAM" id="Coils"/>
    </source>
</evidence>
<comment type="function">
    <text evidence="5">Involved in formation and maintenance of cell shape.</text>
</comment>
<dbReference type="EMBL" id="CADCWG010000021">
    <property type="protein sequence ID" value="CAA9536586.1"/>
    <property type="molecule type" value="Genomic_DNA"/>
</dbReference>
<evidence type="ECO:0000256" key="3">
    <source>
        <dbReference type="ARBA" id="ARBA00022960"/>
    </source>
</evidence>
<feature type="domain" description="Rod shape-determining protein MreC beta-barrel core" evidence="7">
    <location>
        <begin position="114"/>
        <end position="264"/>
    </location>
</feature>
<dbReference type="InterPro" id="IPR042175">
    <property type="entry name" value="Cell/Rod_MreC_2"/>
</dbReference>
<dbReference type="Gene3D" id="2.40.10.340">
    <property type="entry name" value="Rod shape-determining protein MreC, domain 1"/>
    <property type="match status" value="1"/>
</dbReference>
<evidence type="ECO:0000313" key="8">
    <source>
        <dbReference type="EMBL" id="CAA9536586.1"/>
    </source>
</evidence>
<evidence type="ECO:0000259" key="7">
    <source>
        <dbReference type="Pfam" id="PF04085"/>
    </source>
</evidence>
<dbReference type="PANTHER" id="PTHR34138">
    <property type="entry name" value="CELL SHAPE-DETERMINING PROTEIN MREC"/>
    <property type="match status" value="1"/>
</dbReference>
<name>A0A6J4U2R3_9BACT</name>
<proteinExistence type="inferred from homology"/>
<dbReference type="InterPro" id="IPR042177">
    <property type="entry name" value="Cell/Rod_1"/>
</dbReference>
<dbReference type="Pfam" id="PF04085">
    <property type="entry name" value="MreC"/>
    <property type="match status" value="1"/>
</dbReference>